<protein>
    <submittedName>
        <fullName evidence="2">Uncharacterized protein</fullName>
    </submittedName>
</protein>
<evidence type="ECO:0000256" key="1">
    <source>
        <dbReference type="SAM" id="SignalP"/>
    </source>
</evidence>
<gene>
    <name evidence="2" type="ORF">AU210_014670</name>
</gene>
<dbReference type="EMBL" id="MABQ02000011">
    <property type="protein sequence ID" value="PCD23146.1"/>
    <property type="molecule type" value="Genomic_DNA"/>
</dbReference>
<name>A0A2H3FX71_FUSOX</name>
<evidence type="ECO:0000313" key="2">
    <source>
        <dbReference type="EMBL" id="PCD23146.1"/>
    </source>
</evidence>
<accession>A0A2H3FX71</accession>
<organism evidence="2 3">
    <name type="scientific">Fusarium oxysporum f. sp. radicis-cucumerinum</name>
    <dbReference type="NCBI Taxonomy" id="327505"/>
    <lineage>
        <taxon>Eukaryota</taxon>
        <taxon>Fungi</taxon>
        <taxon>Dikarya</taxon>
        <taxon>Ascomycota</taxon>
        <taxon>Pezizomycotina</taxon>
        <taxon>Sordariomycetes</taxon>
        <taxon>Hypocreomycetidae</taxon>
        <taxon>Hypocreales</taxon>
        <taxon>Nectriaceae</taxon>
        <taxon>Fusarium</taxon>
        <taxon>Fusarium oxysporum species complex</taxon>
    </lineage>
</organism>
<dbReference type="AlphaFoldDB" id="A0A2H3FX71"/>
<sequence length="107" mass="11516">MKFTTLAATLLTLGLGADIAAAACCDVKVCDDFNLKGNCKNDCYPYLKTVNINKSGLRSSIASGKTDKDCFCTFGKDSQSCMLVDDKSKNAPNHCLTGINKLYCSRN</sequence>
<comment type="caution">
    <text evidence="2">The sequence shown here is derived from an EMBL/GenBank/DDBJ whole genome shotgun (WGS) entry which is preliminary data.</text>
</comment>
<dbReference type="Proteomes" id="UP000219602">
    <property type="component" value="Chromosome 13"/>
</dbReference>
<proteinExistence type="predicted"/>
<keyword evidence="1" id="KW-0732">Signal</keyword>
<reference evidence="2 3" key="2">
    <citation type="journal article" date="2017" name="Sci. Rep.">
        <title>A mobile pathogenicity chromosome in Fusarium oxysporum for infection of multiple cucurbit species.</title>
        <authorList>
            <person name="van Dam P."/>
            <person name="Fokkens L."/>
            <person name="Ayukawa Y."/>
            <person name="van der Gragt M."/>
            <person name="Ter Horst A."/>
            <person name="Brankovics B."/>
            <person name="Houterman P.M."/>
            <person name="Arie T."/>
            <person name="Rep M."/>
        </authorList>
    </citation>
    <scope>NUCLEOTIDE SEQUENCE [LARGE SCALE GENOMIC DNA]</scope>
    <source>
        <strain evidence="2 3">Forc016</strain>
    </source>
</reference>
<feature type="signal peptide" evidence="1">
    <location>
        <begin position="1"/>
        <end position="22"/>
    </location>
</feature>
<reference evidence="2 3" key="1">
    <citation type="journal article" date="2016" name="Environ. Microbiol.">
        <title>Effector profiles distinguish formae speciales of Fusarium oxysporum.</title>
        <authorList>
            <person name="van Dam P."/>
            <person name="Fokkens L."/>
            <person name="Schmidt S.M."/>
            <person name="Linmans J.H."/>
            <person name="Kistler H.C."/>
            <person name="Ma L.J."/>
            <person name="Rep M."/>
        </authorList>
    </citation>
    <scope>NUCLEOTIDE SEQUENCE [LARGE SCALE GENOMIC DNA]</scope>
    <source>
        <strain evidence="2 3">Forc016</strain>
    </source>
</reference>
<feature type="chain" id="PRO_5013917599" evidence="1">
    <location>
        <begin position="23"/>
        <end position="107"/>
    </location>
</feature>
<evidence type="ECO:0000313" key="3">
    <source>
        <dbReference type="Proteomes" id="UP000219602"/>
    </source>
</evidence>